<gene>
    <name evidence="3" type="ORF">SAMN05421748_14521</name>
</gene>
<feature type="compositionally biased region" description="Low complexity" evidence="1">
    <location>
        <begin position="107"/>
        <end position="125"/>
    </location>
</feature>
<dbReference type="AlphaFoldDB" id="A0A285KLI1"/>
<sequence length="338" mass="34922">MDGPGSQQQHALDETAGWPRISDYWPDTPDTPGTPGGDSDEPYPRPETRRKPRHLALIAGVAGVVVLIVVTGVVLLRMATTSDRTPAAAPNPEIVVPSPSAPVSIEPAPVSPSATTPSAAASQAPLSPPPAPSSPAATSKPPSGPAFPAATFVLAGGMRELNVTVGRPPTNGIARVSTPGDSSVTPDATLKGTTLTLTTKENDQEGEAVVDVMLDERIAWTIKTVHGVRRATFTMAEGKVGGFDLQGGANSFEMTLPRQDAEIPLRMSGGVNSWKIRTEGSFPVKLIVAKGIGESNLNGRRDQDLAPGDTRQSDGDDSSGGLKIDAVGGVGTLEVKPL</sequence>
<dbReference type="OrthoDB" id="3296464at2"/>
<dbReference type="EMBL" id="OBDY01000045">
    <property type="protein sequence ID" value="SNY73073.1"/>
    <property type="molecule type" value="Genomic_DNA"/>
</dbReference>
<feature type="transmembrane region" description="Helical" evidence="2">
    <location>
        <begin position="55"/>
        <end position="76"/>
    </location>
</feature>
<protein>
    <submittedName>
        <fullName evidence="3">Uncharacterized protein</fullName>
    </submittedName>
</protein>
<dbReference type="Proteomes" id="UP000219612">
    <property type="component" value="Unassembled WGS sequence"/>
</dbReference>
<evidence type="ECO:0000313" key="3">
    <source>
        <dbReference type="EMBL" id="SNY73073.1"/>
    </source>
</evidence>
<feature type="region of interest" description="Disordered" evidence="1">
    <location>
        <begin position="106"/>
        <end position="144"/>
    </location>
</feature>
<evidence type="ECO:0000256" key="1">
    <source>
        <dbReference type="SAM" id="MobiDB-lite"/>
    </source>
</evidence>
<name>A0A285KLI1_9ACTN</name>
<feature type="compositionally biased region" description="Polar residues" evidence="1">
    <location>
        <begin position="1"/>
        <end position="10"/>
    </location>
</feature>
<keyword evidence="2" id="KW-0812">Transmembrane</keyword>
<feature type="region of interest" description="Disordered" evidence="1">
    <location>
        <begin position="1"/>
        <end position="48"/>
    </location>
</feature>
<proteinExistence type="predicted"/>
<keyword evidence="2" id="KW-1133">Transmembrane helix</keyword>
<evidence type="ECO:0000256" key="2">
    <source>
        <dbReference type="SAM" id="Phobius"/>
    </source>
</evidence>
<keyword evidence="2" id="KW-0472">Membrane</keyword>
<keyword evidence="4" id="KW-1185">Reference proteome</keyword>
<reference evidence="3 4" key="1">
    <citation type="submission" date="2017-09" db="EMBL/GenBank/DDBJ databases">
        <authorList>
            <person name="Ehlers B."/>
            <person name="Leendertz F.H."/>
        </authorList>
    </citation>
    <scope>NUCLEOTIDE SEQUENCE [LARGE SCALE GENOMIC DNA]</scope>
    <source>
        <strain evidence="3 4">CGMCC 4.6857</strain>
    </source>
</reference>
<dbReference type="RefSeq" id="WP_097328912.1">
    <property type="nucleotide sequence ID" value="NZ_OBDY01000045.1"/>
</dbReference>
<accession>A0A285KLI1</accession>
<organism evidence="3 4">
    <name type="scientific">Paractinoplanes atraurantiacus</name>
    <dbReference type="NCBI Taxonomy" id="1036182"/>
    <lineage>
        <taxon>Bacteria</taxon>
        <taxon>Bacillati</taxon>
        <taxon>Actinomycetota</taxon>
        <taxon>Actinomycetes</taxon>
        <taxon>Micromonosporales</taxon>
        <taxon>Micromonosporaceae</taxon>
        <taxon>Paractinoplanes</taxon>
    </lineage>
</organism>
<evidence type="ECO:0000313" key="4">
    <source>
        <dbReference type="Proteomes" id="UP000219612"/>
    </source>
</evidence>
<feature type="region of interest" description="Disordered" evidence="1">
    <location>
        <begin position="297"/>
        <end position="325"/>
    </location>
</feature>